<feature type="compositionally biased region" description="Polar residues" evidence="4">
    <location>
        <begin position="507"/>
        <end position="519"/>
    </location>
</feature>
<feature type="compositionally biased region" description="Low complexity" evidence="4">
    <location>
        <begin position="496"/>
        <end position="506"/>
    </location>
</feature>
<evidence type="ECO:0000313" key="6">
    <source>
        <dbReference type="EMBL" id="KAF2711000.1"/>
    </source>
</evidence>
<dbReference type="Gene3D" id="1.25.10.10">
    <property type="entry name" value="Leucine-rich Repeat Variant"/>
    <property type="match status" value="1"/>
</dbReference>
<feature type="repeat" description="Pumilio" evidence="3">
    <location>
        <begin position="747"/>
        <end position="786"/>
    </location>
</feature>
<dbReference type="PROSITE" id="PS50303">
    <property type="entry name" value="PUM_HD"/>
    <property type="match status" value="1"/>
</dbReference>
<feature type="repeat" description="Pumilio" evidence="3">
    <location>
        <begin position="787"/>
        <end position="822"/>
    </location>
</feature>
<accession>A0A6G1KDZ7</accession>
<feature type="compositionally biased region" description="Polar residues" evidence="4">
    <location>
        <begin position="472"/>
        <end position="484"/>
    </location>
</feature>
<dbReference type="InterPro" id="IPR016024">
    <property type="entry name" value="ARM-type_fold"/>
</dbReference>
<organism evidence="6 7">
    <name type="scientific">Pleomassaria siparia CBS 279.74</name>
    <dbReference type="NCBI Taxonomy" id="1314801"/>
    <lineage>
        <taxon>Eukaryota</taxon>
        <taxon>Fungi</taxon>
        <taxon>Dikarya</taxon>
        <taxon>Ascomycota</taxon>
        <taxon>Pezizomycotina</taxon>
        <taxon>Dothideomycetes</taxon>
        <taxon>Pleosporomycetidae</taxon>
        <taxon>Pleosporales</taxon>
        <taxon>Pleomassariaceae</taxon>
        <taxon>Pleomassaria</taxon>
    </lineage>
</organism>
<dbReference type="InterPro" id="IPR011989">
    <property type="entry name" value="ARM-like"/>
</dbReference>
<dbReference type="InterPro" id="IPR033712">
    <property type="entry name" value="Pumilio_RNA-bd"/>
</dbReference>
<feature type="compositionally biased region" description="Polar residues" evidence="4">
    <location>
        <begin position="538"/>
        <end position="558"/>
    </location>
</feature>
<dbReference type="SMART" id="SM00025">
    <property type="entry name" value="Pumilio"/>
    <property type="match status" value="8"/>
</dbReference>
<dbReference type="EMBL" id="MU005768">
    <property type="protein sequence ID" value="KAF2711000.1"/>
    <property type="molecule type" value="Genomic_DNA"/>
</dbReference>
<feature type="region of interest" description="Disordered" evidence="4">
    <location>
        <begin position="469"/>
        <end position="612"/>
    </location>
</feature>
<name>A0A6G1KDZ7_9PLEO</name>
<evidence type="ECO:0000256" key="4">
    <source>
        <dbReference type="SAM" id="MobiDB-lite"/>
    </source>
</evidence>
<feature type="region of interest" description="Disordered" evidence="4">
    <location>
        <begin position="184"/>
        <end position="211"/>
    </location>
</feature>
<feature type="compositionally biased region" description="Polar residues" evidence="4">
    <location>
        <begin position="287"/>
        <end position="323"/>
    </location>
</feature>
<dbReference type="PROSITE" id="PS50302">
    <property type="entry name" value="PUM"/>
    <property type="match status" value="8"/>
</dbReference>
<feature type="repeat" description="Pumilio" evidence="3">
    <location>
        <begin position="823"/>
        <end position="859"/>
    </location>
</feature>
<keyword evidence="1" id="KW-0677">Repeat</keyword>
<sequence length="1166" mass="129041">MHNSSPVEDRVLRSLRLANQLQSECDENRGGTWHDGEEADWRRIREEYANAKSGAGFFWEESVLSAVAVAPENTCHPTTSYELALTQALETWGFFGREPQPPSTTTVPSESDRCAERTWGTRPCTILVFLADMAYSGGMGERGPLKSPRDAGESSFASIASPLRNPQMGAPTNDARGPPHLHRRFTTNNIPTTNTPLSPIGQQRRQAAEPTEFTTALEKKKLEYEILKEQRRRFEAEMELIDLQSRREEEEINRLSSDIQYGKHSQPTTPPEYSDSNGFPTALSRPNRFSMSNITPGMTTPRGSRSGSQITSPPSAQAAQGATNGYLPSKSMPGSRRNSDEEGDEFEHDDFAAMSPVYRPNNRMSMPVTSQDLRGRNELPDLASVLGHINTAAYLFGDDEKQQNPAASPDVKSYLQMNTTNDKFPILVRRDGNGNGTMQLSASSAALDLALSQSPGPEGQTNGWSAYRHHQAQQSLPTNTLRKSSQADEYEASQINNNSNNNNNNNVETTPTKNVANNRRSVEFGYNTFSPESKRSSYHASPSNGMPKLQQSYSTNDVPTLKNGNGANGVNGNGAFNNRAEQHLHSHNASLGRIPPNGLSNRHSRELSTGYKEQDPYRTAHSGLHASAPSFGPTMTSAAPVNGNIAGTIGSPTMSQYSTSSAPYYGYGMSMLNNAMGGLNMGQMAPQLNAPPTYNPSSAYQGVPNVPYYNPYTTYGPAAGRVQDSQARVIQSRRLQNEDANRFMNYDLVTMPRAEIYTLCKDQHGCRFLQKKLEDRNTEYLQIIFDETAPHVVELMTDPFGNYLCQKLLEYTNNEQRNTLVRNAAPSLVQIALNQHGTRALQKMIEFISTPEQIQMIIEAFSGQVVDLIQDLNGNHVIQKCLNHLKSEDAQFIFDAVGQHCITVGTHRHGCCVLQRCIDHASGFQKVQLVRQITANSFHLVQDPFGNYVVQYILDLNDPSFTNPLCIGFQGKINELSRQKFSSNVIEKCIRCADVPTKAIMIEELLDANELEKLMRDSYGNYVIQTALEFAPPELCLHLIESMRPILPAIRQTPYGRRIQSKVQERESRLAAYTGRGSGHVSPHTMSVTQSPEMAVAFTGQIPGSSSYQSPPMYTAVANTYGNNIASPQPHRMSNPPLPSHLQNSVQNQAYQQYGLAQSNGMGNFF</sequence>
<dbReference type="FunFam" id="1.25.10.10:FF:000237">
    <property type="entry name" value="Pumilio homolog 9"/>
    <property type="match status" value="1"/>
</dbReference>
<protein>
    <recommendedName>
        <fullName evidence="5">PUM-HD domain-containing protein</fullName>
    </recommendedName>
</protein>
<proteinExistence type="predicted"/>
<feature type="compositionally biased region" description="Polar residues" evidence="4">
    <location>
        <begin position="254"/>
        <end position="267"/>
    </location>
</feature>
<feature type="region of interest" description="Disordered" evidence="4">
    <location>
        <begin position="252"/>
        <end position="348"/>
    </location>
</feature>
<evidence type="ECO:0000256" key="3">
    <source>
        <dbReference type="PROSITE-ProRule" id="PRU00317"/>
    </source>
</evidence>
<dbReference type="OrthoDB" id="668540at2759"/>
<feature type="domain" description="PUM-HD" evidence="5">
    <location>
        <begin position="730"/>
        <end position="1067"/>
    </location>
</feature>
<dbReference type="PANTHER" id="PTHR12537:SF13">
    <property type="entry name" value="PUMILIO HOMOLOGY DOMAIN FAMILY MEMBER 4"/>
    <property type="match status" value="1"/>
</dbReference>
<gene>
    <name evidence="6" type="ORF">K504DRAFT_500938</name>
</gene>
<keyword evidence="7" id="KW-1185">Reference proteome</keyword>
<feature type="repeat" description="Pumilio" evidence="3">
    <location>
        <begin position="1004"/>
        <end position="1041"/>
    </location>
</feature>
<feature type="repeat" description="Pumilio" evidence="3">
    <location>
        <begin position="932"/>
        <end position="967"/>
    </location>
</feature>
<dbReference type="InterPro" id="IPR033133">
    <property type="entry name" value="PUM-HD"/>
</dbReference>
<evidence type="ECO:0000256" key="2">
    <source>
        <dbReference type="ARBA" id="ARBA00024893"/>
    </source>
</evidence>
<dbReference type="GO" id="GO:0010608">
    <property type="term" value="P:post-transcriptional regulation of gene expression"/>
    <property type="evidence" value="ECO:0007669"/>
    <property type="project" value="TreeGrafter"/>
</dbReference>
<feature type="repeat" description="Pumilio" evidence="3">
    <location>
        <begin position="860"/>
        <end position="895"/>
    </location>
</feature>
<dbReference type="Proteomes" id="UP000799428">
    <property type="component" value="Unassembled WGS sequence"/>
</dbReference>
<dbReference type="PANTHER" id="PTHR12537">
    <property type="entry name" value="RNA BINDING PROTEIN PUMILIO-RELATED"/>
    <property type="match status" value="1"/>
</dbReference>
<dbReference type="InterPro" id="IPR001313">
    <property type="entry name" value="Pumilio_RNA-bd_rpt"/>
</dbReference>
<feature type="repeat" description="Pumilio" evidence="3">
    <location>
        <begin position="896"/>
        <end position="931"/>
    </location>
</feature>
<evidence type="ECO:0000259" key="5">
    <source>
        <dbReference type="PROSITE" id="PS50303"/>
    </source>
</evidence>
<reference evidence="6" key="1">
    <citation type="journal article" date="2020" name="Stud. Mycol.">
        <title>101 Dothideomycetes genomes: a test case for predicting lifestyles and emergence of pathogens.</title>
        <authorList>
            <person name="Haridas S."/>
            <person name="Albert R."/>
            <person name="Binder M."/>
            <person name="Bloem J."/>
            <person name="Labutti K."/>
            <person name="Salamov A."/>
            <person name="Andreopoulos B."/>
            <person name="Baker S."/>
            <person name="Barry K."/>
            <person name="Bills G."/>
            <person name="Bluhm B."/>
            <person name="Cannon C."/>
            <person name="Castanera R."/>
            <person name="Culley D."/>
            <person name="Daum C."/>
            <person name="Ezra D."/>
            <person name="Gonzalez J."/>
            <person name="Henrissat B."/>
            <person name="Kuo A."/>
            <person name="Liang C."/>
            <person name="Lipzen A."/>
            <person name="Lutzoni F."/>
            <person name="Magnuson J."/>
            <person name="Mondo S."/>
            <person name="Nolan M."/>
            <person name="Ohm R."/>
            <person name="Pangilinan J."/>
            <person name="Park H.-J."/>
            <person name="Ramirez L."/>
            <person name="Alfaro M."/>
            <person name="Sun H."/>
            <person name="Tritt A."/>
            <person name="Yoshinaga Y."/>
            <person name="Zwiers L.-H."/>
            <person name="Turgeon B."/>
            <person name="Goodwin S."/>
            <person name="Spatafora J."/>
            <person name="Crous P."/>
            <person name="Grigoriev I."/>
        </authorList>
    </citation>
    <scope>NUCLEOTIDE SEQUENCE</scope>
    <source>
        <strain evidence="6">CBS 279.74</strain>
    </source>
</reference>
<feature type="compositionally biased region" description="Low complexity" evidence="4">
    <location>
        <begin position="186"/>
        <end position="196"/>
    </location>
</feature>
<evidence type="ECO:0000256" key="1">
    <source>
        <dbReference type="ARBA" id="ARBA00022737"/>
    </source>
</evidence>
<dbReference type="AlphaFoldDB" id="A0A6G1KDZ7"/>
<dbReference type="SUPFAM" id="SSF48371">
    <property type="entry name" value="ARM repeat"/>
    <property type="match status" value="1"/>
</dbReference>
<comment type="function">
    <text evidence="2">RNA-binding nucleolar protein required for pre-rRNA processing. Involved in production of 18S rRNA and assembly of small ribosomal subunit.</text>
</comment>
<feature type="repeat" description="Pumilio" evidence="3">
    <location>
        <begin position="968"/>
        <end position="1003"/>
    </location>
</feature>
<dbReference type="Pfam" id="PF00806">
    <property type="entry name" value="PUF"/>
    <property type="match status" value="8"/>
</dbReference>
<dbReference type="CDD" id="cd07920">
    <property type="entry name" value="Pumilio"/>
    <property type="match status" value="1"/>
</dbReference>
<evidence type="ECO:0000313" key="7">
    <source>
        <dbReference type="Proteomes" id="UP000799428"/>
    </source>
</evidence>
<dbReference type="GO" id="GO:0003729">
    <property type="term" value="F:mRNA binding"/>
    <property type="evidence" value="ECO:0007669"/>
    <property type="project" value="TreeGrafter"/>
</dbReference>
<dbReference type="GO" id="GO:0005737">
    <property type="term" value="C:cytoplasm"/>
    <property type="evidence" value="ECO:0007669"/>
    <property type="project" value="TreeGrafter"/>
</dbReference>